<dbReference type="PANTHER" id="PTHR13234:SF48">
    <property type="entry name" value="GAMMA INTERFERON RESPONSIVE LYSOSOMAL THIOL (GILT) REDUCTASE FAMILY PROTEIN"/>
    <property type="match status" value="1"/>
</dbReference>
<evidence type="ECO:0000313" key="5">
    <source>
        <dbReference type="Proteomes" id="UP000237000"/>
    </source>
</evidence>
<keyword evidence="3" id="KW-0812">Transmembrane</keyword>
<dbReference type="Pfam" id="PF03227">
    <property type="entry name" value="GILT"/>
    <property type="match status" value="1"/>
</dbReference>
<protein>
    <submittedName>
        <fullName evidence="4">Gamma interferon inducible lysosomal thiol reductase GILT</fullName>
    </submittedName>
</protein>
<organism evidence="4 5">
    <name type="scientific">Trema orientale</name>
    <name type="common">Charcoal tree</name>
    <name type="synonym">Celtis orientalis</name>
    <dbReference type="NCBI Taxonomy" id="63057"/>
    <lineage>
        <taxon>Eukaryota</taxon>
        <taxon>Viridiplantae</taxon>
        <taxon>Streptophyta</taxon>
        <taxon>Embryophyta</taxon>
        <taxon>Tracheophyta</taxon>
        <taxon>Spermatophyta</taxon>
        <taxon>Magnoliopsida</taxon>
        <taxon>eudicotyledons</taxon>
        <taxon>Gunneridae</taxon>
        <taxon>Pentapetalae</taxon>
        <taxon>rosids</taxon>
        <taxon>fabids</taxon>
        <taxon>Rosales</taxon>
        <taxon>Cannabaceae</taxon>
        <taxon>Trema</taxon>
    </lineage>
</organism>
<comment type="caution">
    <text evidence="4">The sequence shown here is derived from an EMBL/GenBank/DDBJ whole genome shotgun (WGS) entry which is preliminary data.</text>
</comment>
<evidence type="ECO:0000256" key="2">
    <source>
        <dbReference type="ARBA" id="ARBA00023180"/>
    </source>
</evidence>
<dbReference type="PANTHER" id="PTHR13234">
    <property type="entry name" value="GAMMA-INTERFERON INDUCIBLE LYSOSOMAL THIOL REDUCTASE GILT"/>
    <property type="match status" value="1"/>
</dbReference>
<comment type="similarity">
    <text evidence="1">Belongs to the GILT family.</text>
</comment>
<reference evidence="5" key="1">
    <citation type="submission" date="2016-06" db="EMBL/GenBank/DDBJ databases">
        <title>Parallel loss of symbiosis genes in relatives of nitrogen-fixing non-legume Parasponia.</title>
        <authorList>
            <person name="Van Velzen R."/>
            <person name="Holmer R."/>
            <person name="Bu F."/>
            <person name="Rutten L."/>
            <person name="Van Zeijl A."/>
            <person name="Liu W."/>
            <person name="Santuari L."/>
            <person name="Cao Q."/>
            <person name="Sharma T."/>
            <person name="Shen D."/>
            <person name="Roswanjaya Y."/>
            <person name="Wardhani T."/>
            <person name="Kalhor M.S."/>
            <person name="Jansen J."/>
            <person name="Van den Hoogen J."/>
            <person name="Gungor B."/>
            <person name="Hartog M."/>
            <person name="Hontelez J."/>
            <person name="Verver J."/>
            <person name="Yang W.-C."/>
            <person name="Schijlen E."/>
            <person name="Repin R."/>
            <person name="Schilthuizen M."/>
            <person name="Schranz E."/>
            <person name="Heidstra R."/>
            <person name="Miyata K."/>
            <person name="Fedorova E."/>
            <person name="Kohlen W."/>
            <person name="Bisseling T."/>
            <person name="Smit S."/>
            <person name="Geurts R."/>
        </authorList>
    </citation>
    <scope>NUCLEOTIDE SEQUENCE [LARGE SCALE GENOMIC DNA]</scope>
    <source>
        <strain evidence="5">cv. RG33-2</strain>
    </source>
</reference>
<dbReference type="Proteomes" id="UP000237000">
    <property type="component" value="Unassembled WGS sequence"/>
</dbReference>
<dbReference type="GO" id="GO:0016671">
    <property type="term" value="F:oxidoreductase activity, acting on a sulfur group of donors, disulfide as acceptor"/>
    <property type="evidence" value="ECO:0007669"/>
    <property type="project" value="InterPro"/>
</dbReference>
<feature type="transmembrane region" description="Helical" evidence="3">
    <location>
        <begin position="6"/>
        <end position="27"/>
    </location>
</feature>
<keyword evidence="5" id="KW-1185">Reference proteome</keyword>
<dbReference type="STRING" id="63057.A0A2P5F971"/>
<keyword evidence="3" id="KW-0472">Membrane</keyword>
<keyword evidence="2" id="KW-0325">Glycoprotein</keyword>
<dbReference type="AlphaFoldDB" id="A0A2P5F971"/>
<sequence>MAGRPLLGILGLGYLGYLILFFSLNPIHGSMGYDKKVQVSLYYEALCPYCANFIVNHLAKLFQNGLISVVDLRMVPWGNAWINPNGSVVCQHGADECLLNTMEACTIAVYPDVNQHFSFIHCVERLTLENRHSEWANCFQITGLDTVPIDCYNNGDGKVIEERYGKETAMLNPPHRYVPWVIVNNQPLQEDYQNFMAYICKAYRGSPKPKACRSLSTEIELTEKADSIPEVCYIGE</sequence>
<evidence type="ECO:0000313" key="4">
    <source>
        <dbReference type="EMBL" id="PON94331.1"/>
    </source>
</evidence>
<evidence type="ECO:0000256" key="1">
    <source>
        <dbReference type="ARBA" id="ARBA00005679"/>
    </source>
</evidence>
<dbReference type="InterPro" id="IPR004911">
    <property type="entry name" value="Interferon-induced_GILT"/>
</dbReference>
<dbReference type="OrthoDB" id="958254at2759"/>
<keyword evidence="3" id="KW-1133">Transmembrane helix</keyword>
<name>A0A2P5F971_TREOI</name>
<dbReference type="FunCoup" id="A0A2P5F971">
    <property type="interactions" value="136"/>
</dbReference>
<accession>A0A2P5F971</accession>
<proteinExistence type="inferred from homology"/>
<dbReference type="EMBL" id="JXTC01000052">
    <property type="protein sequence ID" value="PON94331.1"/>
    <property type="molecule type" value="Genomic_DNA"/>
</dbReference>
<gene>
    <name evidence="4" type="ORF">TorRG33x02_098050</name>
</gene>
<dbReference type="InParanoid" id="A0A2P5F971"/>
<evidence type="ECO:0000256" key="3">
    <source>
        <dbReference type="SAM" id="Phobius"/>
    </source>
</evidence>